<feature type="region of interest" description="Disordered" evidence="1">
    <location>
        <begin position="103"/>
        <end position="123"/>
    </location>
</feature>
<reference evidence="2" key="2">
    <citation type="submission" date="2023-05" db="EMBL/GenBank/DDBJ databases">
        <authorList>
            <consortium name="Lawrence Berkeley National Laboratory"/>
            <person name="Steindorff A."/>
            <person name="Hensen N."/>
            <person name="Bonometti L."/>
            <person name="Westerberg I."/>
            <person name="Brannstrom I.O."/>
            <person name="Guillou S."/>
            <person name="Cros-Aarteil S."/>
            <person name="Calhoun S."/>
            <person name="Haridas S."/>
            <person name="Kuo A."/>
            <person name="Mondo S."/>
            <person name="Pangilinan J."/>
            <person name="Riley R."/>
            <person name="Labutti K."/>
            <person name="Andreopoulos B."/>
            <person name="Lipzen A."/>
            <person name="Chen C."/>
            <person name="Yanf M."/>
            <person name="Daum C."/>
            <person name="Ng V."/>
            <person name="Clum A."/>
            <person name="Ohm R."/>
            <person name="Martin F."/>
            <person name="Silar P."/>
            <person name="Natvig D."/>
            <person name="Lalanne C."/>
            <person name="Gautier V."/>
            <person name="Ament-Velasquez S.L."/>
            <person name="Kruys A."/>
            <person name="Hutchinson M.I."/>
            <person name="Powell A.J."/>
            <person name="Barry K."/>
            <person name="Miller A.N."/>
            <person name="Grigoriev I.V."/>
            <person name="Debuchy R."/>
            <person name="Gladieux P."/>
            <person name="Thoren M.H."/>
            <person name="Johannesson H."/>
        </authorList>
    </citation>
    <scope>NUCLEOTIDE SEQUENCE</scope>
    <source>
        <strain evidence="2">CBS 538.74</strain>
    </source>
</reference>
<feature type="region of interest" description="Disordered" evidence="1">
    <location>
        <begin position="54"/>
        <end position="85"/>
    </location>
</feature>
<keyword evidence="3" id="KW-1185">Reference proteome</keyword>
<reference evidence="2" key="1">
    <citation type="journal article" date="2023" name="Mol. Phylogenet. Evol.">
        <title>Genome-scale phylogeny and comparative genomics of the fungal order Sordariales.</title>
        <authorList>
            <person name="Hensen N."/>
            <person name="Bonometti L."/>
            <person name="Westerberg I."/>
            <person name="Brannstrom I.O."/>
            <person name="Guillou S."/>
            <person name="Cros-Aarteil S."/>
            <person name="Calhoun S."/>
            <person name="Haridas S."/>
            <person name="Kuo A."/>
            <person name="Mondo S."/>
            <person name="Pangilinan J."/>
            <person name="Riley R."/>
            <person name="LaButti K."/>
            <person name="Andreopoulos B."/>
            <person name="Lipzen A."/>
            <person name="Chen C."/>
            <person name="Yan M."/>
            <person name="Daum C."/>
            <person name="Ng V."/>
            <person name="Clum A."/>
            <person name="Steindorff A."/>
            <person name="Ohm R.A."/>
            <person name="Martin F."/>
            <person name="Silar P."/>
            <person name="Natvig D.O."/>
            <person name="Lalanne C."/>
            <person name="Gautier V."/>
            <person name="Ament-Velasquez S.L."/>
            <person name="Kruys A."/>
            <person name="Hutchinson M.I."/>
            <person name="Powell A.J."/>
            <person name="Barry K."/>
            <person name="Miller A.N."/>
            <person name="Grigoriev I.V."/>
            <person name="Debuchy R."/>
            <person name="Gladieux P."/>
            <person name="Hiltunen Thoren M."/>
            <person name="Johannesson H."/>
        </authorList>
    </citation>
    <scope>NUCLEOTIDE SEQUENCE</scope>
    <source>
        <strain evidence="2">CBS 538.74</strain>
    </source>
</reference>
<evidence type="ECO:0000256" key="1">
    <source>
        <dbReference type="SAM" id="MobiDB-lite"/>
    </source>
</evidence>
<evidence type="ECO:0000313" key="2">
    <source>
        <dbReference type="EMBL" id="KAK4150936.1"/>
    </source>
</evidence>
<accession>A0AAN6ZW13</accession>
<organism evidence="2 3">
    <name type="scientific">Chaetomidium leptoderma</name>
    <dbReference type="NCBI Taxonomy" id="669021"/>
    <lineage>
        <taxon>Eukaryota</taxon>
        <taxon>Fungi</taxon>
        <taxon>Dikarya</taxon>
        <taxon>Ascomycota</taxon>
        <taxon>Pezizomycotina</taxon>
        <taxon>Sordariomycetes</taxon>
        <taxon>Sordariomycetidae</taxon>
        <taxon>Sordariales</taxon>
        <taxon>Chaetomiaceae</taxon>
        <taxon>Chaetomidium</taxon>
    </lineage>
</organism>
<dbReference type="AlphaFoldDB" id="A0AAN6ZW13"/>
<gene>
    <name evidence="2" type="ORF">C8A00DRAFT_17591</name>
</gene>
<sequence length="133" mass="14165">MAPKYFCWRVSLTFGCGCVETTATAHRCGPAREGCNNWLTHKRTDKDCDEHRAAARGCGGGRSSGSSLEGGGQEEEQDYHNNNQIGGDEVVVVVYSGEEGGRKVVGRGQGQGQEGEFMVGGGEGGYYGQQRVV</sequence>
<protein>
    <submittedName>
        <fullName evidence="2">Uncharacterized protein</fullName>
    </submittedName>
</protein>
<dbReference type="Proteomes" id="UP001302745">
    <property type="component" value="Unassembled WGS sequence"/>
</dbReference>
<dbReference type="EMBL" id="MU857042">
    <property type="protein sequence ID" value="KAK4150936.1"/>
    <property type="molecule type" value="Genomic_DNA"/>
</dbReference>
<proteinExistence type="predicted"/>
<feature type="compositionally biased region" description="Gly residues" evidence="1">
    <location>
        <begin position="57"/>
        <end position="71"/>
    </location>
</feature>
<name>A0AAN6ZW13_9PEZI</name>
<feature type="compositionally biased region" description="Gly residues" evidence="1">
    <location>
        <begin position="107"/>
        <end position="123"/>
    </location>
</feature>
<comment type="caution">
    <text evidence="2">The sequence shown here is derived from an EMBL/GenBank/DDBJ whole genome shotgun (WGS) entry which is preliminary data.</text>
</comment>
<evidence type="ECO:0000313" key="3">
    <source>
        <dbReference type="Proteomes" id="UP001302745"/>
    </source>
</evidence>